<comment type="similarity">
    <text evidence="2">Belongs to the acyltransferase 3 family.</text>
</comment>
<proteinExistence type="inferred from homology"/>
<reference evidence="9 10" key="1">
    <citation type="submission" date="2019-04" db="EMBL/GenBank/DDBJ databases">
        <authorList>
            <person name="Li J."/>
        </authorList>
    </citation>
    <scope>NUCLEOTIDE SEQUENCE [LARGE SCALE GENOMIC DNA]</scope>
    <source>
        <strain evidence="9 10">CCTCC AB2016182</strain>
    </source>
</reference>
<feature type="transmembrane region" description="Helical" evidence="7">
    <location>
        <begin position="91"/>
        <end position="108"/>
    </location>
</feature>
<protein>
    <submittedName>
        <fullName evidence="9">Acyltransferase</fullName>
    </submittedName>
</protein>
<feature type="transmembrane region" description="Helical" evidence="7">
    <location>
        <begin position="19"/>
        <end position="37"/>
    </location>
</feature>
<sequence length="354" mass="38033">MSTTPQPARLVWLDALRRLTIVLMVAGHVARGLWATGRIDWPDYRLYDAALYVFHGPLFFVLCGITLCCAGGRARLLDDWPRRLGRLAHPYLVWTLITATATLAMGGAVNNPLGWSAFLTIVLGMPVWPYSIFWFLYVLILCQIAMAILRERLGHGAGRILALSVAGLAAGYVIRALVGPIEAFQVTTFLTMFFFFSWGHWLGARPDILTRRVLVVSCILSLLCWGAILGLGRTIDTPFGGFAGLCITTFLIALVRRGAGSVPGAVMAAAATVGIMSMEIYVIHHLLAGFARIALSRLGVEALWIYGAVGLIAGVVGPILVAALFRRAGVAGLLGLPPPRRPAPVARPAVGAVP</sequence>
<dbReference type="RefSeq" id="WP_136856769.1">
    <property type="nucleotide sequence ID" value="NZ_SUNH01000014.1"/>
</dbReference>
<evidence type="ECO:0000256" key="2">
    <source>
        <dbReference type="ARBA" id="ARBA00007400"/>
    </source>
</evidence>
<dbReference type="GO" id="GO:0016413">
    <property type="term" value="F:O-acetyltransferase activity"/>
    <property type="evidence" value="ECO:0007669"/>
    <property type="project" value="TreeGrafter"/>
</dbReference>
<keyword evidence="5 7" id="KW-1133">Transmembrane helix</keyword>
<dbReference type="OrthoDB" id="9814956at2"/>
<dbReference type="Proteomes" id="UP000306223">
    <property type="component" value="Unassembled WGS sequence"/>
</dbReference>
<dbReference type="Pfam" id="PF01757">
    <property type="entry name" value="Acyl_transf_3"/>
    <property type="match status" value="1"/>
</dbReference>
<keyword evidence="10" id="KW-1185">Reference proteome</keyword>
<dbReference type="PANTHER" id="PTHR40074:SF2">
    <property type="entry name" value="O-ACETYLTRANSFERASE WECH"/>
    <property type="match status" value="1"/>
</dbReference>
<evidence type="ECO:0000256" key="4">
    <source>
        <dbReference type="ARBA" id="ARBA00022692"/>
    </source>
</evidence>
<feature type="domain" description="Acyltransferase 3" evidence="8">
    <location>
        <begin position="11"/>
        <end position="322"/>
    </location>
</feature>
<keyword evidence="6 7" id="KW-0472">Membrane</keyword>
<evidence type="ECO:0000256" key="3">
    <source>
        <dbReference type="ARBA" id="ARBA00022475"/>
    </source>
</evidence>
<dbReference type="AlphaFoldDB" id="A0A4U0QQT6"/>
<accession>A0A4U0QQT6</accession>
<feature type="transmembrane region" description="Helical" evidence="7">
    <location>
        <begin position="303"/>
        <end position="325"/>
    </location>
</feature>
<feature type="transmembrane region" description="Helical" evidence="7">
    <location>
        <begin position="160"/>
        <end position="178"/>
    </location>
</feature>
<comment type="caution">
    <text evidence="9">The sequence shown here is derived from an EMBL/GenBank/DDBJ whole genome shotgun (WGS) entry which is preliminary data.</text>
</comment>
<keyword evidence="3" id="KW-1003">Cell membrane</keyword>
<keyword evidence="9" id="KW-0808">Transferase</keyword>
<feature type="transmembrane region" description="Helical" evidence="7">
    <location>
        <begin position="262"/>
        <end position="283"/>
    </location>
</feature>
<dbReference type="EMBL" id="SUNH01000014">
    <property type="protein sequence ID" value="TJZ83900.1"/>
    <property type="molecule type" value="Genomic_DNA"/>
</dbReference>
<comment type="subcellular location">
    <subcellularLocation>
        <location evidence="1">Cell membrane</location>
        <topology evidence="1">Multi-pass membrane protein</topology>
    </subcellularLocation>
</comment>
<feature type="transmembrane region" description="Helical" evidence="7">
    <location>
        <begin position="128"/>
        <end position="148"/>
    </location>
</feature>
<evidence type="ECO:0000313" key="9">
    <source>
        <dbReference type="EMBL" id="TJZ83900.1"/>
    </source>
</evidence>
<evidence type="ECO:0000256" key="6">
    <source>
        <dbReference type="ARBA" id="ARBA00023136"/>
    </source>
</evidence>
<feature type="transmembrane region" description="Helical" evidence="7">
    <location>
        <begin position="238"/>
        <end position="255"/>
    </location>
</feature>
<keyword evidence="9" id="KW-0012">Acyltransferase</keyword>
<evidence type="ECO:0000256" key="7">
    <source>
        <dbReference type="SAM" id="Phobius"/>
    </source>
</evidence>
<organism evidence="9 10">
    <name type="scientific">Paracoccus hibiscisoli</name>
    <dbReference type="NCBI Taxonomy" id="2023261"/>
    <lineage>
        <taxon>Bacteria</taxon>
        <taxon>Pseudomonadati</taxon>
        <taxon>Pseudomonadota</taxon>
        <taxon>Alphaproteobacteria</taxon>
        <taxon>Rhodobacterales</taxon>
        <taxon>Paracoccaceae</taxon>
        <taxon>Paracoccus</taxon>
    </lineage>
</organism>
<dbReference type="GO" id="GO:0009246">
    <property type="term" value="P:enterobacterial common antigen biosynthetic process"/>
    <property type="evidence" value="ECO:0007669"/>
    <property type="project" value="TreeGrafter"/>
</dbReference>
<evidence type="ECO:0000256" key="5">
    <source>
        <dbReference type="ARBA" id="ARBA00022989"/>
    </source>
</evidence>
<feature type="transmembrane region" description="Helical" evidence="7">
    <location>
        <begin position="184"/>
        <end position="201"/>
    </location>
</feature>
<gene>
    <name evidence="9" type="ORF">FA740_10690</name>
</gene>
<dbReference type="PANTHER" id="PTHR40074">
    <property type="entry name" value="O-ACETYLTRANSFERASE WECH"/>
    <property type="match status" value="1"/>
</dbReference>
<feature type="transmembrane region" description="Helical" evidence="7">
    <location>
        <begin position="49"/>
        <end position="70"/>
    </location>
</feature>
<feature type="transmembrane region" description="Helical" evidence="7">
    <location>
        <begin position="213"/>
        <end position="232"/>
    </location>
</feature>
<evidence type="ECO:0000313" key="10">
    <source>
        <dbReference type="Proteomes" id="UP000306223"/>
    </source>
</evidence>
<dbReference type="GO" id="GO:0005886">
    <property type="term" value="C:plasma membrane"/>
    <property type="evidence" value="ECO:0007669"/>
    <property type="project" value="UniProtKB-SubCell"/>
</dbReference>
<name>A0A4U0QQT6_9RHOB</name>
<dbReference type="InterPro" id="IPR002656">
    <property type="entry name" value="Acyl_transf_3_dom"/>
</dbReference>
<evidence type="ECO:0000259" key="8">
    <source>
        <dbReference type="Pfam" id="PF01757"/>
    </source>
</evidence>
<keyword evidence="4 7" id="KW-0812">Transmembrane</keyword>
<evidence type="ECO:0000256" key="1">
    <source>
        <dbReference type="ARBA" id="ARBA00004651"/>
    </source>
</evidence>